<dbReference type="Pfam" id="PF00498">
    <property type="entry name" value="FHA"/>
    <property type="match status" value="1"/>
</dbReference>
<dbReference type="EMBL" id="MVHE01000147">
    <property type="protein sequence ID" value="ORA08116.1"/>
    <property type="molecule type" value="Genomic_DNA"/>
</dbReference>
<reference evidence="4 5" key="1">
    <citation type="submission" date="2017-02" db="EMBL/GenBank/DDBJ databases">
        <title>The new phylogeny of genus Mycobacterium.</title>
        <authorList>
            <person name="Tortoli E."/>
            <person name="Trovato A."/>
            <person name="Cirillo D.M."/>
        </authorList>
    </citation>
    <scope>NUCLEOTIDE SEQUENCE [LARGE SCALE GENOMIC DNA]</scope>
    <source>
        <strain evidence="4 5">DSM 45057</strain>
    </source>
</reference>
<evidence type="ECO:0008006" key="6">
    <source>
        <dbReference type="Google" id="ProtNLM"/>
    </source>
</evidence>
<dbReference type="RefSeq" id="WP_245850615.1">
    <property type="nucleotide sequence ID" value="NZ_JACKTS010000023.1"/>
</dbReference>
<dbReference type="CDD" id="cd00060">
    <property type="entry name" value="FHA"/>
    <property type="match status" value="1"/>
</dbReference>
<dbReference type="InterPro" id="IPR000253">
    <property type="entry name" value="FHA_dom"/>
</dbReference>
<feature type="domain" description="Guanylate cyclase" evidence="3">
    <location>
        <begin position="141"/>
        <end position="271"/>
    </location>
</feature>
<keyword evidence="5" id="KW-1185">Reference proteome</keyword>
<dbReference type="InterPro" id="IPR050923">
    <property type="entry name" value="Cell_Proc_Reg/RNA_Proc"/>
</dbReference>
<evidence type="ECO:0000256" key="1">
    <source>
        <dbReference type="ARBA" id="ARBA00022553"/>
    </source>
</evidence>
<dbReference type="CDD" id="cd07302">
    <property type="entry name" value="CHD"/>
    <property type="match status" value="1"/>
</dbReference>
<proteinExistence type="predicted"/>
<dbReference type="Gene3D" id="2.60.200.20">
    <property type="match status" value="1"/>
</dbReference>
<dbReference type="InterPro" id="IPR029787">
    <property type="entry name" value="Nucleotide_cyclase"/>
</dbReference>
<dbReference type="Proteomes" id="UP000192284">
    <property type="component" value="Unassembled WGS sequence"/>
</dbReference>
<accession>A0A1W9Z710</accession>
<dbReference type="SUPFAM" id="SSF55073">
    <property type="entry name" value="Nucleotide cyclase"/>
    <property type="match status" value="1"/>
</dbReference>
<dbReference type="PANTHER" id="PTHR23308">
    <property type="entry name" value="NUCLEAR INHIBITOR OF PROTEIN PHOSPHATASE-1"/>
    <property type="match status" value="1"/>
</dbReference>
<evidence type="ECO:0000313" key="4">
    <source>
        <dbReference type="EMBL" id="ORA08116.1"/>
    </source>
</evidence>
<dbReference type="AlphaFoldDB" id="A0A1W9Z710"/>
<organism evidence="4 5">
    <name type="scientific">Mycobacterium angelicum</name>
    <dbReference type="NCBI Taxonomy" id="470074"/>
    <lineage>
        <taxon>Bacteria</taxon>
        <taxon>Bacillati</taxon>
        <taxon>Actinomycetota</taxon>
        <taxon>Actinomycetes</taxon>
        <taxon>Mycobacteriales</taxon>
        <taxon>Mycobacteriaceae</taxon>
        <taxon>Mycobacterium</taxon>
    </lineage>
</organism>
<dbReference type="GO" id="GO:0035556">
    <property type="term" value="P:intracellular signal transduction"/>
    <property type="evidence" value="ECO:0007669"/>
    <property type="project" value="InterPro"/>
</dbReference>
<dbReference type="GO" id="GO:0009190">
    <property type="term" value="P:cyclic nucleotide biosynthetic process"/>
    <property type="evidence" value="ECO:0007669"/>
    <property type="project" value="InterPro"/>
</dbReference>
<sequence length="342" mass="37158">MTPSTEAAGSQHSKALGYLVIDDDGSERQVPIFDQLFVGRECGGISKSRSLVIPHPEISRTHLEVRLDAANDQAFVIDTSTNGTLLNGMRIARAVPCPIQPGDEIQIGDITLEFRSQRFAAAHQATPMQPTRTRISQAALVMVVGDIINYSTISQVTEETVIAKSLHTLWSEVGEVLQAYHGTLNHYAGDAIFAIWEARRFKEASERAIDFALAANQRVDELAPQLPLRSPDGSPIRMGWGVVQGMAALAAMTRSVEAVIGDSTNVAFRLAGLAGRQGRASVMVTSGVRRIVESRFRWGTGEHVELKGRSGTEMVFPVSGRMPYDSEGNHYPTAENPIPGPR</sequence>
<dbReference type="InterPro" id="IPR001054">
    <property type="entry name" value="A/G_cyclase"/>
</dbReference>
<dbReference type="SMART" id="SM00240">
    <property type="entry name" value="FHA"/>
    <property type="match status" value="1"/>
</dbReference>
<dbReference type="Gene3D" id="3.30.70.1230">
    <property type="entry name" value="Nucleotide cyclase"/>
    <property type="match status" value="1"/>
</dbReference>
<protein>
    <recommendedName>
        <fullName evidence="6">Adenylate/guanylate cyclase domain-containing protein</fullName>
    </recommendedName>
</protein>
<feature type="non-terminal residue" evidence="4">
    <location>
        <position position="342"/>
    </location>
</feature>
<dbReference type="GO" id="GO:0004016">
    <property type="term" value="F:adenylate cyclase activity"/>
    <property type="evidence" value="ECO:0007669"/>
    <property type="project" value="UniProtKB-ARBA"/>
</dbReference>
<dbReference type="PROSITE" id="PS50125">
    <property type="entry name" value="GUANYLATE_CYCLASE_2"/>
    <property type="match status" value="1"/>
</dbReference>
<dbReference type="PROSITE" id="PS50006">
    <property type="entry name" value="FHA_DOMAIN"/>
    <property type="match status" value="1"/>
</dbReference>
<comment type="caution">
    <text evidence="4">The sequence shown here is derived from an EMBL/GenBank/DDBJ whole genome shotgun (WGS) entry which is preliminary data.</text>
</comment>
<name>A0A1W9Z710_MYCAN</name>
<evidence type="ECO:0000313" key="5">
    <source>
        <dbReference type="Proteomes" id="UP000192284"/>
    </source>
</evidence>
<evidence type="ECO:0000259" key="2">
    <source>
        <dbReference type="PROSITE" id="PS50006"/>
    </source>
</evidence>
<feature type="domain" description="FHA" evidence="2">
    <location>
        <begin position="36"/>
        <end position="91"/>
    </location>
</feature>
<dbReference type="InterPro" id="IPR008984">
    <property type="entry name" value="SMAD_FHA_dom_sf"/>
</dbReference>
<evidence type="ECO:0000259" key="3">
    <source>
        <dbReference type="PROSITE" id="PS50125"/>
    </source>
</evidence>
<keyword evidence="1" id="KW-0597">Phosphoprotein</keyword>
<dbReference type="SUPFAM" id="SSF49879">
    <property type="entry name" value="SMAD/FHA domain"/>
    <property type="match status" value="1"/>
</dbReference>
<gene>
    <name evidence="4" type="ORF">BST12_28535</name>
</gene>